<keyword evidence="2 6" id="KW-0418">Kinase</keyword>
<protein>
    <submittedName>
        <fullName evidence="6">Histidine kinase-, DNA gyrase B-, and HSP90-like ATPase</fullName>
    </submittedName>
</protein>
<evidence type="ECO:0000313" key="6">
    <source>
        <dbReference type="EMBL" id="SDZ16874.1"/>
    </source>
</evidence>
<dbReference type="PANTHER" id="PTHR24421:SF56">
    <property type="entry name" value="OXYGEN SENSOR HISTIDINE KINASE RESPONSE REGULATOR DOST"/>
    <property type="match status" value="1"/>
</dbReference>
<gene>
    <name evidence="6" type="ORF">SAMN05421504_11085</name>
</gene>
<dbReference type="SUPFAM" id="SSF55781">
    <property type="entry name" value="GAF domain-like"/>
    <property type="match status" value="2"/>
</dbReference>
<proteinExistence type="predicted"/>
<keyword evidence="3" id="KW-0902">Two-component regulatory system</keyword>
<dbReference type="CDD" id="cd16917">
    <property type="entry name" value="HATPase_UhpB-NarQ-NarX-like"/>
    <property type="match status" value="1"/>
</dbReference>
<dbReference type="SMART" id="SM00065">
    <property type="entry name" value="GAF"/>
    <property type="match status" value="2"/>
</dbReference>
<dbReference type="GO" id="GO:0016020">
    <property type="term" value="C:membrane"/>
    <property type="evidence" value="ECO:0007669"/>
    <property type="project" value="InterPro"/>
</dbReference>
<dbReference type="STRING" id="589385.SAMN05421504_11085"/>
<sequence length="550" mass="59084">MSQLRLRELVTEIQYRVNLLVDARELMDGLLDAMLAVTSGLELEATLRRVVLAAIKLTDAGYGAIGVFKASGGLAEFVQEGATGSVPVGHGLLSLLLDASQPVRLQDLSKHPAAAAFPGGHQPMGSFIGVPVRVRDRVFGNLYLTDKAGGRTFSDDDGEVLQALAAVAGIAIENVRLNEESRRRLQWRAAADEIRSELLAGADADDVLRLIAERACQLVGADYAFLALPTDPETPADEVTELVITMAARFDEGTVVGRTIPIKGSTCGEAFRTRMPCRASALYYDLSSEVGVKLGPVLALPLRTAGSVSGVLAVLRKLGGENFEAEQVPFVASFTDQAALALQVAREQRQRYELGLLADRERIARDLHDRVIQRLFTIGLSLQATRHRSRSPETQRRLGDGIEDLQGVISDIRTTIFDLHGDHDGTSRLRKRLHEAIAELTADAGLRSVVRLSGPLGVVPAGLADQVEAVMREAISNVLRHARAKMLTVTVTMDDDVSVEVTDDGIGIGGSPEGSGLRNLAERAVEHDGTLTLSPRPGGGTRVFWSVPLP</sequence>
<dbReference type="Gene3D" id="3.30.450.40">
    <property type="match status" value="2"/>
</dbReference>
<evidence type="ECO:0000256" key="2">
    <source>
        <dbReference type="ARBA" id="ARBA00022777"/>
    </source>
</evidence>
<accession>A0A1H3QTM8</accession>
<keyword evidence="7" id="KW-1185">Reference proteome</keyword>
<dbReference type="GO" id="GO:0000155">
    <property type="term" value="F:phosphorelay sensor kinase activity"/>
    <property type="evidence" value="ECO:0007669"/>
    <property type="project" value="InterPro"/>
</dbReference>
<dbReference type="InterPro" id="IPR029016">
    <property type="entry name" value="GAF-like_dom_sf"/>
</dbReference>
<evidence type="ECO:0000259" key="5">
    <source>
        <dbReference type="SMART" id="SM00387"/>
    </source>
</evidence>
<dbReference type="AlphaFoldDB" id="A0A1H3QTM8"/>
<evidence type="ECO:0000313" key="7">
    <source>
        <dbReference type="Proteomes" id="UP000199515"/>
    </source>
</evidence>
<dbReference type="Gene3D" id="3.30.565.10">
    <property type="entry name" value="Histidine kinase-like ATPase, C-terminal domain"/>
    <property type="match status" value="1"/>
</dbReference>
<dbReference type="Pfam" id="PF02518">
    <property type="entry name" value="HATPase_c"/>
    <property type="match status" value="1"/>
</dbReference>
<organism evidence="6 7">
    <name type="scientific">Amycolatopsis xylanica</name>
    <dbReference type="NCBI Taxonomy" id="589385"/>
    <lineage>
        <taxon>Bacteria</taxon>
        <taxon>Bacillati</taxon>
        <taxon>Actinomycetota</taxon>
        <taxon>Actinomycetes</taxon>
        <taxon>Pseudonocardiales</taxon>
        <taxon>Pseudonocardiaceae</taxon>
        <taxon>Amycolatopsis</taxon>
    </lineage>
</organism>
<dbReference type="RefSeq" id="WP_176968954.1">
    <property type="nucleotide sequence ID" value="NZ_FNON01000010.1"/>
</dbReference>
<dbReference type="Pfam" id="PF07730">
    <property type="entry name" value="HisKA_3"/>
    <property type="match status" value="1"/>
</dbReference>
<dbReference type="InterPro" id="IPR003018">
    <property type="entry name" value="GAF"/>
</dbReference>
<dbReference type="GO" id="GO:0046983">
    <property type="term" value="F:protein dimerization activity"/>
    <property type="evidence" value="ECO:0007669"/>
    <property type="project" value="InterPro"/>
</dbReference>
<dbReference type="Pfam" id="PF13185">
    <property type="entry name" value="GAF_2"/>
    <property type="match status" value="2"/>
</dbReference>
<evidence type="ECO:0000259" key="4">
    <source>
        <dbReference type="SMART" id="SM00065"/>
    </source>
</evidence>
<dbReference type="PANTHER" id="PTHR24421">
    <property type="entry name" value="NITRATE/NITRITE SENSOR PROTEIN NARX-RELATED"/>
    <property type="match status" value="1"/>
</dbReference>
<reference evidence="6 7" key="1">
    <citation type="submission" date="2016-10" db="EMBL/GenBank/DDBJ databases">
        <authorList>
            <person name="de Groot N.N."/>
        </authorList>
    </citation>
    <scope>NUCLEOTIDE SEQUENCE [LARGE SCALE GENOMIC DNA]</scope>
    <source>
        <strain evidence="6 7">CPCC 202699</strain>
    </source>
</reference>
<dbReference type="InterPro" id="IPR011712">
    <property type="entry name" value="Sig_transdc_His_kin_sub3_dim/P"/>
</dbReference>
<dbReference type="InterPro" id="IPR036890">
    <property type="entry name" value="HATPase_C_sf"/>
</dbReference>
<evidence type="ECO:0000256" key="1">
    <source>
        <dbReference type="ARBA" id="ARBA00022679"/>
    </source>
</evidence>
<feature type="domain" description="GAF" evidence="4">
    <location>
        <begin position="203"/>
        <end position="351"/>
    </location>
</feature>
<dbReference type="InterPro" id="IPR050482">
    <property type="entry name" value="Sensor_HK_TwoCompSys"/>
</dbReference>
<evidence type="ECO:0000256" key="3">
    <source>
        <dbReference type="ARBA" id="ARBA00023012"/>
    </source>
</evidence>
<dbReference type="Gene3D" id="1.20.5.1930">
    <property type="match status" value="1"/>
</dbReference>
<dbReference type="Proteomes" id="UP000199515">
    <property type="component" value="Unassembled WGS sequence"/>
</dbReference>
<keyword evidence="1" id="KW-0808">Transferase</keyword>
<name>A0A1H3QTM8_9PSEU</name>
<dbReference type="InterPro" id="IPR003594">
    <property type="entry name" value="HATPase_dom"/>
</dbReference>
<feature type="domain" description="GAF" evidence="4">
    <location>
        <begin position="42"/>
        <end position="182"/>
    </location>
</feature>
<feature type="domain" description="Histidine kinase/HSP90-like ATPase" evidence="5">
    <location>
        <begin position="462"/>
        <end position="550"/>
    </location>
</feature>
<dbReference type="SUPFAM" id="SSF55874">
    <property type="entry name" value="ATPase domain of HSP90 chaperone/DNA topoisomerase II/histidine kinase"/>
    <property type="match status" value="1"/>
</dbReference>
<dbReference type="EMBL" id="FNON01000010">
    <property type="protein sequence ID" value="SDZ16874.1"/>
    <property type="molecule type" value="Genomic_DNA"/>
</dbReference>
<dbReference type="SMART" id="SM00387">
    <property type="entry name" value="HATPase_c"/>
    <property type="match status" value="1"/>
</dbReference>